<evidence type="ECO:0000313" key="1">
    <source>
        <dbReference type="EMBL" id="PRP67816.1"/>
    </source>
</evidence>
<evidence type="ECO:0008006" key="3">
    <source>
        <dbReference type="Google" id="ProtNLM"/>
    </source>
</evidence>
<name>A0A2S9WWQ8_9FLAO</name>
<accession>A0A2S9WWQ8</accession>
<dbReference type="EMBL" id="MQUC01000003">
    <property type="protein sequence ID" value="PRP67816.1"/>
    <property type="molecule type" value="Genomic_DNA"/>
</dbReference>
<keyword evidence="2" id="KW-1185">Reference proteome</keyword>
<sequence>MLSFSCAAQSVPPNAKEILTSKDWKIDGYGVENIYKIKFTNTAIIVHHNNELIGELEYYFSTTLNDCSPNGFNENNVGDTLSGKYLISEKSCLELINVSENELKFKSVYGGNPNNITTASPI</sequence>
<dbReference type="Proteomes" id="UP000239532">
    <property type="component" value="Unassembled WGS sequence"/>
</dbReference>
<organism evidence="1 2">
    <name type="scientific">Nonlabens agnitus</name>
    <dbReference type="NCBI Taxonomy" id="870484"/>
    <lineage>
        <taxon>Bacteria</taxon>
        <taxon>Pseudomonadati</taxon>
        <taxon>Bacteroidota</taxon>
        <taxon>Flavobacteriia</taxon>
        <taxon>Flavobacteriales</taxon>
        <taxon>Flavobacteriaceae</taxon>
        <taxon>Nonlabens</taxon>
    </lineage>
</organism>
<evidence type="ECO:0000313" key="2">
    <source>
        <dbReference type="Proteomes" id="UP000239532"/>
    </source>
</evidence>
<comment type="caution">
    <text evidence="1">The sequence shown here is derived from an EMBL/GenBank/DDBJ whole genome shotgun (WGS) entry which is preliminary data.</text>
</comment>
<proteinExistence type="predicted"/>
<dbReference type="RefSeq" id="WP_105983517.1">
    <property type="nucleotide sequence ID" value="NZ_MQUC01000003.1"/>
</dbReference>
<protein>
    <recommendedName>
        <fullName evidence="3">Lipocalin-like domain-containing protein</fullName>
    </recommendedName>
</protein>
<reference evidence="1 2" key="1">
    <citation type="submission" date="2016-11" db="EMBL/GenBank/DDBJ databases">
        <title>Trade-off between light-utilization and light-protection in marine flavobacteria.</title>
        <authorList>
            <person name="Kumagai Y."/>
        </authorList>
    </citation>
    <scope>NUCLEOTIDE SEQUENCE [LARGE SCALE GENOMIC DNA]</scope>
    <source>
        <strain evidence="1 2">JCM 17109</strain>
    </source>
</reference>
<gene>
    <name evidence="1" type="ORF">BST86_12290</name>
</gene>
<dbReference type="AlphaFoldDB" id="A0A2S9WWQ8"/>